<protein>
    <submittedName>
        <fullName evidence="7">Fimbrial protein</fullName>
    </submittedName>
</protein>
<comment type="subcellular location">
    <subcellularLocation>
        <location evidence="1">Membrane</location>
        <topology evidence="1">Single-pass membrane protein</topology>
    </subcellularLocation>
</comment>
<evidence type="ECO:0000256" key="3">
    <source>
        <dbReference type="ARBA" id="ARBA00022692"/>
    </source>
</evidence>
<evidence type="ECO:0000313" key="8">
    <source>
        <dbReference type="Proteomes" id="UP000319976"/>
    </source>
</evidence>
<dbReference type="KEGG" id="chya:V22_40930"/>
<dbReference type="InterPro" id="IPR045584">
    <property type="entry name" value="Pilin-like"/>
</dbReference>
<keyword evidence="2" id="KW-0488">Methylation</keyword>
<dbReference type="EMBL" id="CP036316">
    <property type="protein sequence ID" value="QDT66821.1"/>
    <property type="molecule type" value="Genomic_DNA"/>
</dbReference>
<feature type="transmembrane region" description="Helical" evidence="6">
    <location>
        <begin position="12"/>
        <end position="34"/>
    </location>
</feature>
<dbReference type="NCBIfam" id="TIGR02532">
    <property type="entry name" value="IV_pilin_GFxxxE"/>
    <property type="match status" value="1"/>
</dbReference>
<dbReference type="Pfam" id="PF07963">
    <property type="entry name" value="N_methyl"/>
    <property type="match status" value="1"/>
</dbReference>
<evidence type="ECO:0000256" key="4">
    <source>
        <dbReference type="ARBA" id="ARBA00022989"/>
    </source>
</evidence>
<dbReference type="PROSITE" id="PS00409">
    <property type="entry name" value="PROKAR_NTER_METHYL"/>
    <property type="match status" value="1"/>
</dbReference>
<dbReference type="InterPro" id="IPR012902">
    <property type="entry name" value="N_methyl_site"/>
</dbReference>
<dbReference type="GO" id="GO:0015628">
    <property type="term" value="P:protein secretion by the type II secretion system"/>
    <property type="evidence" value="ECO:0007669"/>
    <property type="project" value="InterPro"/>
</dbReference>
<proteinExistence type="predicted"/>
<evidence type="ECO:0000313" key="7">
    <source>
        <dbReference type="EMBL" id="QDT66821.1"/>
    </source>
</evidence>
<organism evidence="7 8">
    <name type="scientific">Calycomorphotria hydatis</name>
    <dbReference type="NCBI Taxonomy" id="2528027"/>
    <lineage>
        <taxon>Bacteria</taxon>
        <taxon>Pseudomonadati</taxon>
        <taxon>Planctomycetota</taxon>
        <taxon>Planctomycetia</taxon>
        <taxon>Planctomycetales</taxon>
        <taxon>Planctomycetaceae</taxon>
        <taxon>Calycomorphotria</taxon>
    </lineage>
</organism>
<dbReference type="SUPFAM" id="SSF54523">
    <property type="entry name" value="Pili subunits"/>
    <property type="match status" value="1"/>
</dbReference>
<evidence type="ECO:0000256" key="1">
    <source>
        <dbReference type="ARBA" id="ARBA00004167"/>
    </source>
</evidence>
<gene>
    <name evidence="7" type="primary">pilE_2</name>
    <name evidence="7" type="ORF">V22_40930</name>
</gene>
<dbReference type="RefSeq" id="WP_145266271.1">
    <property type="nucleotide sequence ID" value="NZ_CP036316.1"/>
</dbReference>
<keyword evidence="4 6" id="KW-1133">Transmembrane helix</keyword>
<dbReference type="Proteomes" id="UP000319976">
    <property type="component" value="Chromosome"/>
</dbReference>
<accession>A0A517TEL8</accession>
<dbReference type="InterPro" id="IPR000983">
    <property type="entry name" value="Bac_GSPG_pilin"/>
</dbReference>
<dbReference type="PANTHER" id="PTHR30093:SF44">
    <property type="entry name" value="TYPE II SECRETION SYSTEM CORE PROTEIN G"/>
    <property type="match status" value="1"/>
</dbReference>
<dbReference type="Gene3D" id="3.30.700.10">
    <property type="entry name" value="Glycoprotein, Type 4 Pilin"/>
    <property type="match status" value="1"/>
</dbReference>
<dbReference type="GO" id="GO:0016020">
    <property type="term" value="C:membrane"/>
    <property type="evidence" value="ECO:0007669"/>
    <property type="project" value="UniProtKB-SubCell"/>
</dbReference>
<evidence type="ECO:0000256" key="6">
    <source>
        <dbReference type="SAM" id="Phobius"/>
    </source>
</evidence>
<evidence type="ECO:0000256" key="2">
    <source>
        <dbReference type="ARBA" id="ARBA00022481"/>
    </source>
</evidence>
<dbReference type="AlphaFoldDB" id="A0A517TEL8"/>
<sequence>MRSNSPNNVRRRGFTLVEVLIVVVILGILAATVLPSFTDLSTDARESALRQNLQLLRSQIEMYRLQHKGKFPGHGTTLAANVVNALTLSSDADMTTGPVGTKPFGPYVVGSLPVNPYNSLNTITMSTDVSSETADDTSGWFYNPATGEIRANATGNTTGGTAIFSL</sequence>
<dbReference type="GO" id="GO:0015627">
    <property type="term" value="C:type II protein secretion system complex"/>
    <property type="evidence" value="ECO:0007669"/>
    <property type="project" value="InterPro"/>
</dbReference>
<evidence type="ECO:0000256" key="5">
    <source>
        <dbReference type="ARBA" id="ARBA00023136"/>
    </source>
</evidence>
<name>A0A517TEL8_9PLAN</name>
<dbReference type="PRINTS" id="PR00813">
    <property type="entry name" value="BCTERIALGSPG"/>
</dbReference>
<dbReference type="OrthoDB" id="214451at2"/>
<dbReference type="PANTHER" id="PTHR30093">
    <property type="entry name" value="GENERAL SECRETION PATHWAY PROTEIN G"/>
    <property type="match status" value="1"/>
</dbReference>
<keyword evidence="3 6" id="KW-0812">Transmembrane</keyword>
<reference evidence="7 8" key="1">
    <citation type="submission" date="2019-02" db="EMBL/GenBank/DDBJ databases">
        <title>Deep-cultivation of Planctomycetes and their phenomic and genomic characterization uncovers novel biology.</title>
        <authorList>
            <person name="Wiegand S."/>
            <person name="Jogler M."/>
            <person name="Boedeker C."/>
            <person name="Pinto D."/>
            <person name="Vollmers J."/>
            <person name="Rivas-Marin E."/>
            <person name="Kohn T."/>
            <person name="Peeters S.H."/>
            <person name="Heuer A."/>
            <person name="Rast P."/>
            <person name="Oberbeckmann S."/>
            <person name="Bunk B."/>
            <person name="Jeske O."/>
            <person name="Meyerdierks A."/>
            <person name="Storesund J.E."/>
            <person name="Kallscheuer N."/>
            <person name="Luecker S."/>
            <person name="Lage O.M."/>
            <person name="Pohl T."/>
            <person name="Merkel B.J."/>
            <person name="Hornburger P."/>
            <person name="Mueller R.-W."/>
            <person name="Bruemmer F."/>
            <person name="Labrenz M."/>
            <person name="Spormann A.M."/>
            <person name="Op den Camp H."/>
            <person name="Overmann J."/>
            <person name="Amann R."/>
            <person name="Jetten M.S.M."/>
            <person name="Mascher T."/>
            <person name="Medema M.H."/>
            <person name="Devos D.P."/>
            <person name="Kaster A.-K."/>
            <person name="Ovreas L."/>
            <person name="Rohde M."/>
            <person name="Galperin M.Y."/>
            <person name="Jogler C."/>
        </authorList>
    </citation>
    <scope>NUCLEOTIDE SEQUENCE [LARGE SCALE GENOMIC DNA]</scope>
    <source>
        <strain evidence="7 8">V22</strain>
    </source>
</reference>
<keyword evidence="5 6" id="KW-0472">Membrane</keyword>
<keyword evidence="8" id="KW-1185">Reference proteome</keyword>